<dbReference type="Gene3D" id="2.170.130.10">
    <property type="entry name" value="TonB-dependent receptor, plug domain"/>
    <property type="match status" value="1"/>
</dbReference>
<dbReference type="NCBIfam" id="TIGR04056">
    <property type="entry name" value="OMP_RagA_SusC"/>
    <property type="match status" value="1"/>
</dbReference>
<evidence type="ECO:0000256" key="3">
    <source>
        <dbReference type="ARBA" id="ARBA00022452"/>
    </source>
</evidence>
<sequence length="936" mass="101654">MCLMAQSVSDSTSKYRLENMTGRVRQLDEVVIVGYGRQRKGDVSGAVTTVRTDDMRQVADASFNRQLEGLAAGLQVSTTSGEPGGGVSLRIRGGSSIEGGNEPLYVIDGFPVYSTVVSASAVSGAPLNPLSMLASGDIASVTVLKDAAATAIYGSRAANGVIIITTKSGQSGKPKITYQASVGVQTLAKRIDLLDARQFASLRNEALYDANPALGTHQYLSADEIAALGGGTDWQREAFRSALTTDHHFSVSGGTRQTRYHVSGNYYLQEGILRHTDFSRLATRVNLQSQLSSRLNTGINLSMAQTGGRLAPEGIITSLLLMPPTATVYDKVRGGYTLRNPFENIFANPIASLLEQTNTSRSFKLLGTAFAEYTFLSQLKLKVMLGVDYQSGHERRYIPSTIYEGKAAGGIASVGTSEHRSWLNENTLTYTATVARKHRLEALLGLTQQETKVEWVRTGASNFVSDKLSYNNLESGAVVTTPYSYATRNALISTFARLNYQFDHRYFLTASLRADGSSRFGAKNKWGWFPSVGASWDASRESFFGPISHIVCQFKLRASYGVTGNQEIGNEQSLATLSAVAYQFGGIHVKGFAPDRVGNGRLGWESTSQFDLGLDIGLWNNRFSLSLDYYHKRTRDLLLNVEIPWTSGFQTSLQNYGTVVNRGFELALQSHNEWGKMRWDADFNFSLNRNKVVQLGGNAPRYISGLYYILQVGQPLGTFYGAATDGILQPGEEQGRGALTGNANPKAGDRLYRDVNGDGKFTVSADRTIIGSAQPDFICSLSNRLAYGSFDVSFMLTASVGNDVLNLNRQALEVFSGQQNAAASAAERWTTSHPSLTMPRAKLDPAPVFSDRSVEDGSYLRVRTVTLGYTLPAGFARKLHIGGLRWYVSATNLLTFTGYSGYDPAVTTAANAVDQGTDQGVYPSSRTCSIGFSVQF</sequence>
<dbReference type="GO" id="GO:0015344">
    <property type="term" value="F:siderophore uptake transmembrane transporter activity"/>
    <property type="evidence" value="ECO:0007669"/>
    <property type="project" value="TreeGrafter"/>
</dbReference>
<keyword evidence="4 8" id="KW-0812">Transmembrane</keyword>
<dbReference type="InterPro" id="IPR023996">
    <property type="entry name" value="TonB-dep_OMP_SusC/RagA"/>
</dbReference>
<proteinExistence type="inferred from homology"/>
<dbReference type="NCBIfam" id="TIGR04057">
    <property type="entry name" value="SusC_RagA_signa"/>
    <property type="match status" value="1"/>
</dbReference>
<dbReference type="InterPro" id="IPR039426">
    <property type="entry name" value="TonB-dep_rcpt-like"/>
</dbReference>
<dbReference type="Gene3D" id="2.40.170.20">
    <property type="entry name" value="TonB-dependent receptor, beta-barrel domain"/>
    <property type="match status" value="1"/>
</dbReference>
<dbReference type="EMBL" id="AP035785">
    <property type="protein sequence ID" value="BFO71386.1"/>
    <property type="molecule type" value="Genomic_DNA"/>
</dbReference>
<protein>
    <submittedName>
        <fullName evidence="10">TonB-dependent receptor</fullName>
    </submittedName>
</protein>
<evidence type="ECO:0000313" key="10">
    <source>
        <dbReference type="EMBL" id="BFO71386.1"/>
    </source>
</evidence>
<evidence type="ECO:0000259" key="9">
    <source>
        <dbReference type="Pfam" id="PF07715"/>
    </source>
</evidence>
<dbReference type="AlphaFoldDB" id="A0AB33IP66"/>
<keyword evidence="3 8" id="KW-1134">Transmembrane beta strand</keyword>
<dbReference type="PROSITE" id="PS52016">
    <property type="entry name" value="TONB_DEPENDENT_REC_3"/>
    <property type="match status" value="1"/>
</dbReference>
<dbReference type="InterPro" id="IPR037066">
    <property type="entry name" value="Plug_dom_sf"/>
</dbReference>
<dbReference type="GO" id="GO:0044718">
    <property type="term" value="P:siderophore transmembrane transport"/>
    <property type="evidence" value="ECO:0007669"/>
    <property type="project" value="TreeGrafter"/>
</dbReference>
<dbReference type="Pfam" id="PF07715">
    <property type="entry name" value="Plug"/>
    <property type="match status" value="1"/>
</dbReference>
<dbReference type="InterPro" id="IPR012910">
    <property type="entry name" value="Plug_dom"/>
</dbReference>
<dbReference type="InterPro" id="IPR023997">
    <property type="entry name" value="TonB-dep_OMP_SusC/RagA_CS"/>
</dbReference>
<dbReference type="GO" id="GO:0009279">
    <property type="term" value="C:cell outer membrane"/>
    <property type="evidence" value="ECO:0007669"/>
    <property type="project" value="UniProtKB-SubCell"/>
</dbReference>
<dbReference type="PANTHER" id="PTHR30069:SF29">
    <property type="entry name" value="HEMOGLOBIN AND HEMOGLOBIN-HAPTOGLOBIN-BINDING PROTEIN 1-RELATED"/>
    <property type="match status" value="1"/>
</dbReference>
<evidence type="ECO:0000256" key="1">
    <source>
        <dbReference type="ARBA" id="ARBA00004571"/>
    </source>
</evidence>
<feature type="domain" description="TonB-dependent receptor plug" evidence="9">
    <location>
        <begin position="41"/>
        <end position="161"/>
    </location>
</feature>
<comment type="subcellular location">
    <subcellularLocation>
        <location evidence="1 8">Cell outer membrane</location>
        <topology evidence="1 8">Multi-pass membrane protein</topology>
    </subcellularLocation>
</comment>
<evidence type="ECO:0000256" key="6">
    <source>
        <dbReference type="ARBA" id="ARBA00023136"/>
    </source>
</evidence>
<keyword evidence="2 8" id="KW-0813">Transport</keyword>
<keyword evidence="10" id="KW-0675">Receptor</keyword>
<keyword evidence="5" id="KW-0732">Signal</keyword>
<organism evidence="10">
    <name type="scientific">Prevotella sp. GTC17253</name>
    <dbReference type="NCBI Taxonomy" id="3236793"/>
    <lineage>
        <taxon>Bacteria</taxon>
        <taxon>Pseudomonadati</taxon>
        <taxon>Bacteroidota</taxon>
        <taxon>Bacteroidia</taxon>
        <taxon>Bacteroidales</taxon>
        <taxon>Prevotellaceae</taxon>
        <taxon>Prevotella</taxon>
    </lineage>
</organism>
<keyword evidence="6 8" id="KW-0472">Membrane</keyword>
<evidence type="ECO:0000256" key="5">
    <source>
        <dbReference type="ARBA" id="ARBA00022729"/>
    </source>
</evidence>
<dbReference type="InterPro" id="IPR036942">
    <property type="entry name" value="Beta-barrel_TonB_sf"/>
</dbReference>
<dbReference type="SUPFAM" id="SSF56935">
    <property type="entry name" value="Porins"/>
    <property type="match status" value="1"/>
</dbReference>
<evidence type="ECO:0000256" key="2">
    <source>
        <dbReference type="ARBA" id="ARBA00022448"/>
    </source>
</evidence>
<keyword evidence="7 8" id="KW-0998">Cell outer membrane</keyword>
<name>A0AB33IP66_9BACT</name>
<dbReference type="PANTHER" id="PTHR30069">
    <property type="entry name" value="TONB-DEPENDENT OUTER MEMBRANE RECEPTOR"/>
    <property type="match status" value="1"/>
</dbReference>
<gene>
    <name evidence="10" type="ORF">GTC17253_13520</name>
</gene>
<evidence type="ECO:0000256" key="7">
    <source>
        <dbReference type="ARBA" id="ARBA00023237"/>
    </source>
</evidence>
<evidence type="ECO:0000256" key="8">
    <source>
        <dbReference type="PROSITE-ProRule" id="PRU01360"/>
    </source>
</evidence>
<comment type="similarity">
    <text evidence="8">Belongs to the TonB-dependent receptor family.</text>
</comment>
<reference evidence="10" key="1">
    <citation type="submission" date="2024-07" db="EMBL/GenBank/DDBJ databases">
        <title>Complete genome sequence of Prevotella sp. YM-2024 GTC17253.</title>
        <authorList>
            <person name="Hayashi M."/>
            <person name="Muto Y."/>
            <person name="Tanaka K."/>
            <person name="Niwa H."/>
        </authorList>
    </citation>
    <scope>NUCLEOTIDE SEQUENCE</scope>
    <source>
        <strain evidence="10">GTC17253</strain>
    </source>
</reference>
<accession>A0AB33IP66</accession>
<evidence type="ECO:0000256" key="4">
    <source>
        <dbReference type="ARBA" id="ARBA00022692"/>
    </source>
</evidence>